<feature type="region of interest" description="Disordered" evidence="3">
    <location>
        <begin position="29"/>
        <end position="49"/>
    </location>
</feature>
<protein>
    <submittedName>
        <fullName evidence="5">Uncharacterized protein LOC113847593</fullName>
    </submittedName>
</protein>
<dbReference type="PANTHER" id="PTHR33172:SF91">
    <property type="entry name" value="PROTEIN OXIDATIVE STRESS 3 LIKE 5"/>
    <property type="match status" value="1"/>
</dbReference>
<evidence type="ECO:0000256" key="2">
    <source>
        <dbReference type="ARBA" id="ARBA00023242"/>
    </source>
</evidence>
<evidence type="ECO:0000313" key="5">
    <source>
        <dbReference type="RefSeq" id="XP_027332592.1"/>
    </source>
</evidence>
<reference evidence="5" key="2">
    <citation type="submission" date="2025-08" db="UniProtKB">
        <authorList>
            <consortium name="RefSeq"/>
        </authorList>
    </citation>
    <scope>IDENTIFICATION</scope>
    <source>
        <tissue evidence="5">Young leaves</tissue>
    </source>
</reference>
<feature type="compositionally biased region" description="Acidic residues" evidence="3">
    <location>
        <begin position="113"/>
        <end position="130"/>
    </location>
</feature>
<feature type="region of interest" description="Disordered" evidence="3">
    <location>
        <begin position="280"/>
        <end position="300"/>
    </location>
</feature>
<dbReference type="PANTHER" id="PTHR33172">
    <property type="entry name" value="OS08G0516900 PROTEIN"/>
    <property type="match status" value="1"/>
</dbReference>
<feature type="compositionally biased region" description="Acidic residues" evidence="3">
    <location>
        <begin position="285"/>
        <end position="300"/>
    </location>
</feature>
<dbReference type="AlphaFoldDB" id="A0A8B8JMC2"/>
<dbReference type="KEGG" id="aprc:113847593"/>
<evidence type="ECO:0000313" key="4">
    <source>
        <dbReference type="Proteomes" id="UP000694853"/>
    </source>
</evidence>
<dbReference type="GO" id="GO:0005634">
    <property type="term" value="C:nucleus"/>
    <property type="evidence" value="ECO:0007669"/>
    <property type="project" value="UniProtKB-SubCell"/>
</dbReference>
<name>A0A8B8JMC2_ABRPR</name>
<reference evidence="4" key="1">
    <citation type="journal article" date="2019" name="Toxins">
        <title>Detection of Abrin-Like and Prepropulchellin-Like Toxin Genes and Transcripts Using Whole Genome Sequencing and Full-Length Transcript Sequencing of Abrus precatorius.</title>
        <authorList>
            <person name="Hovde B.T."/>
            <person name="Daligault H.E."/>
            <person name="Hanschen E.R."/>
            <person name="Kunde Y.A."/>
            <person name="Johnson M.B."/>
            <person name="Starkenburg S.R."/>
            <person name="Johnson S.L."/>
        </authorList>
    </citation>
    <scope>NUCLEOTIDE SEQUENCE [LARGE SCALE GENOMIC DNA]</scope>
</reference>
<sequence length="300" mass="33603">MMACVRPSLLFLHSSHYFLKFAIPKGNRRLNESPRDHSQPNTTTTTTQRTTLRVSTSYFSVSSSLVVFLFGYQSLVIMDVLAGPTFTIDVPSSPPPSYAGDSSESSSSIGTPDDSEDENDNVSPQEEEEEVQSKLKGLNSLNSLEESLSIKRGLSNHFVGKSKSFTDLSKVSTVKELEKQENPFNKRRRVLIASKWSRRSSFYSWSNPKSMPLLPVDEDDDYGYDEAEKAKKVTPSSSSSSSPAEEKKPQDQVLNTVPLSYAAHMRLRLGSFKNRRSLSLADLQEHDEEAQDEEEEDKDN</sequence>
<dbReference type="GeneID" id="113847593"/>
<keyword evidence="2" id="KW-0539">Nucleus</keyword>
<proteinExistence type="predicted"/>
<dbReference type="InterPro" id="IPR051992">
    <property type="entry name" value="OxStress_Response_Reg"/>
</dbReference>
<dbReference type="GO" id="GO:0006950">
    <property type="term" value="P:response to stress"/>
    <property type="evidence" value="ECO:0007669"/>
    <property type="project" value="UniProtKB-ARBA"/>
</dbReference>
<feature type="region of interest" description="Disordered" evidence="3">
    <location>
        <begin position="202"/>
        <end position="255"/>
    </location>
</feature>
<accession>A0A8B8JMC2</accession>
<organism evidence="4 5">
    <name type="scientific">Abrus precatorius</name>
    <name type="common">Indian licorice</name>
    <name type="synonym">Glycine abrus</name>
    <dbReference type="NCBI Taxonomy" id="3816"/>
    <lineage>
        <taxon>Eukaryota</taxon>
        <taxon>Viridiplantae</taxon>
        <taxon>Streptophyta</taxon>
        <taxon>Embryophyta</taxon>
        <taxon>Tracheophyta</taxon>
        <taxon>Spermatophyta</taxon>
        <taxon>Magnoliopsida</taxon>
        <taxon>eudicotyledons</taxon>
        <taxon>Gunneridae</taxon>
        <taxon>Pentapetalae</taxon>
        <taxon>rosids</taxon>
        <taxon>fabids</taxon>
        <taxon>Fabales</taxon>
        <taxon>Fabaceae</taxon>
        <taxon>Papilionoideae</taxon>
        <taxon>50 kb inversion clade</taxon>
        <taxon>NPAAA clade</taxon>
        <taxon>indigoferoid/millettioid clade</taxon>
        <taxon>Abreae</taxon>
        <taxon>Abrus</taxon>
    </lineage>
</organism>
<keyword evidence="4" id="KW-1185">Reference proteome</keyword>
<dbReference type="Proteomes" id="UP000694853">
    <property type="component" value="Unplaced"/>
</dbReference>
<dbReference type="RefSeq" id="XP_027332592.1">
    <property type="nucleotide sequence ID" value="XM_027476791.1"/>
</dbReference>
<feature type="region of interest" description="Disordered" evidence="3">
    <location>
        <begin position="92"/>
        <end position="138"/>
    </location>
</feature>
<feature type="compositionally biased region" description="Acidic residues" evidence="3">
    <location>
        <begin position="216"/>
        <end position="225"/>
    </location>
</feature>
<evidence type="ECO:0000256" key="1">
    <source>
        <dbReference type="ARBA" id="ARBA00004123"/>
    </source>
</evidence>
<comment type="subcellular location">
    <subcellularLocation>
        <location evidence="1">Nucleus</location>
    </subcellularLocation>
</comment>
<dbReference type="OrthoDB" id="696276at2759"/>
<feature type="compositionally biased region" description="Basic and acidic residues" evidence="3">
    <location>
        <begin position="29"/>
        <end position="38"/>
    </location>
</feature>
<gene>
    <name evidence="5" type="primary">LOC113847593</name>
</gene>
<evidence type="ECO:0000256" key="3">
    <source>
        <dbReference type="SAM" id="MobiDB-lite"/>
    </source>
</evidence>